<dbReference type="InterPro" id="IPR024731">
    <property type="entry name" value="NELL2-like_EGF"/>
</dbReference>
<keyword evidence="4" id="KW-1015">Disulfide bond</keyword>
<dbReference type="PROSITE" id="PS50026">
    <property type="entry name" value="EGF_3"/>
    <property type="match status" value="2"/>
</dbReference>
<evidence type="ECO:0000256" key="1">
    <source>
        <dbReference type="ARBA" id="ARBA00022536"/>
    </source>
</evidence>
<dbReference type="PANTHER" id="PTHR24034">
    <property type="entry name" value="EGF-LIKE DOMAIN-CONTAINING PROTEIN"/>
    <property type="match status" value="1"/>
</dbReference>
<keyword evidence="2" id="KW-0732">Signal</keyword>
<dbReference type="Proteomes" id="UP000004810">
    <property type="component" value="Unassembled WGS sequence"/>
</dbReference>
<evidence type="ECO:0000313" key="7">
    <source>
        <dbReference type="EMBL" id="EJW71149.1"/>
    </source>
</evidence>
<dbReference type="PROSITE" id="PS00010">
    <property type="entry name" value="ASX_HYDROXYL"/>
    <property type="match status" value="1"/>
</dbReference>
<dbReference type="PROSITE" id="PS01186">
    <property type="entry name" value="EGF_2"/>
    <property type="match status" value="2"/>
</dbReference>
<dbReference type="GO" id="GO:0005509">
    <property type="term" value="F:calcium ion binding"/>
    <property type="evidence" value="ECO:0007669"/>
    <property type="project" value="InterPro"/>
</dbReference>
<comment type="caution">
    <text evidence="7">The sequence shown here is derived from an EMBL/GenBank/DDBJ whole genome shotgun (WGS) entry which is preliminary data.</text>
</comment>
<comment type="caution">
    <text evidence="5">Lacks conserved residue(s) required for the propagation of feature annotation.</text>
</comment>
<evidence type="ECO:0000256" key="5">
    <source>
        <dbReference type="PROSITE-ProRule" id="PRU00076"/>
    </source>
</evidence>
<accession>J9E726</accession>
<dbReference type="CDD" id="cd00054">
    <property type="entry name" value="EGF_CA"/>
    <property type="match status" value="1"/>
</dbReference>
<dbReference type="InterPro" id="IPR001881">
    <property type="entry name" value="EGF-like_Ca-bd_dom"/>
</dbReference>
<evidence type="ECO:0000259" key="6">
    <source>
        <dbReference type="PROSITE" id="PS50026"/>
    </source>
</evidence>
<dbReference type="Gene3D" id="2.10.25.10">
    <property type="entry name" value="Laminin"/>
    <property type="match status" value="2"/>
</dbReference>
<dbReference type="SMART" id="SM00181">
    <property type="entry name" value="EGF"/>
    <property type="match status" value="2"/>
</dbReference>
<dbReference type="Pfam" id="PF12947">
    <property type="entry name" value="EGF_3"/>
    <property type="match status" value="1"/>
</dbReference>
<feature type="domain" description="EGF-like" evidence="6">
    <location>
        <begin position="27"/>
        <end position="68"/>
    </location>
</feature>
<gene>
    <name evidence="7" type="ORF">WUBG_17943</name>
</gene>
<evidence type="ECO:0000256" key="2">
    <source>
        <dbReference type="ARBA" id="ARBA00022729"/>
    </source>
</evidence>
<dbReference type="FunFam" id="2.10.25.10:FF:000038">
    <property type="entry name" value="Fibrillin 2"/>
    <property type="match status" value="2"/>
</dbReference>
<name>J9E726_WUCBA</name>
<feature type="domain" description="EGF-like" evidence="6">
    <location>
        <begin position="69"/>
        <end position="109"/>
    </location>
</feature>
<evidence type="ECO:0000313" key="8">
    <source>
        <dbReference type="Proteomes" id="UP000004810"/>
    </source>
</evidence>
<dbReference type="SUPFAM" id="SSF57184">
    <property type="entry name" value="Growth factor receptor domain"/>
    <property type="match status" value="1"/>
</dbReference>
<dbReference type="InterPro" id="IPR009030">
    <property type="entry name" value="Growth_fac_rcpt_cys_sf"/>
</dbReference>
<dbReference type="InterPro" id="IPR049883">
    <property type="entry name" value="NOTCH1_EGF-like"/>
</dbReference>
<protein>
    <recommendedName>
        <fullName evidence="6">EGF-like domain-containing protein</fullName>
    </recommendedName>
</protein>
<dbReference type="InterPro" id="IPR050751">
    <property type="entry name" value="ECM_structural_protein"/>
</dbReference>
<keyword evidence="1 5" id="KW-0245">EGF-like domain</keyword>
<dbReference type="PANTHER" id="PTHR24034:SF200">
    <property type="entry name" value="EGF-LIKE AND EMI DOMAIN-CONTAINING PROTEIN 1"/>
    <property type="match status" value="1"/>
</dbReference>
<keyword evidence="3" id="KW-0677">Repeat</keyword>
<feature type="non-terminal residue" evidence="7">
    <location>
        <position position="148"/>
    </location>
</feature>
<dbReference type="SMART" id="SM00179">
    <property type="entry name" value="EGF_CA"/>
    <property type="match status" value="2"/>
</dbReference>
<dbReference type="InterPro" id="IPR000742">
    <property type="entry name" value="EGF"/>
</dbReference>
<dbReference type="AlphaFoldDB" id="J9E726"/>
<dbReference type="Pfam" id="PF07645">
    <property type="entry name" value="EGF_CA"/>
    <property type="match status" value="1"/>
</dbReference>
<dbReference type="InterPro" id="IPR000152">
    <property type="entry name" value="EGF-type_Asp/Asn_hydroxyl_site"/>
</dbReference>
<sequence>MNRTCHIDDEDVQQCGSCIIGYQPLNGRDECVENRHSCDPSNSICVNTVGGYTCVCSLGYEGVGGVCVDVNECERGVADCNVPYRCENHLGSVGCKCPPGFIGNGVHCIEIESFTKADSDCNDEWKKTCQDMNRTCHIDDEDVLTVWL</sequence>
<dbReference type="EMBL" id="ADBV01019381">
    <property type="protein sequence ID" value="EJW71149.1"/>
    <property type="molecule type" value="Genomic_DNA"/>
</dbReference>
<evidence type="ECO:0000256" key="3">
    <source>
        <dbReference type="ARBA" id="ARBA00022737"/>
    </source>
</evidence>
<evidence type="ECO:0000256" key="4">
    <source>
        <dbReference type="ARBA" id="ARBA00023157"/>
    </source>
</evidence>
<reference evidence="8" key="1">
    <citation type="submission" date="2012-08" db="EMBL/GenBank/DDBJ databases">
        <title>The Genome Sequence of Wuchereria bancrofti.</title>
        <authorList>
            <person name="Nutman T.B."/>
            <person name="Fink D.L."/>
            <person name="Russ C."/>
            <person name="Young S."/>
            <person name="Zeng Q."/>
            <person name="Koehrsen M."/>
            <person name="Alvarado L."/>
            <person name="Berlin A."/>
            <person name="Chapman S.B."/>
            <person name="Chen Z."/>
            <person name="Freedman E."/>
            <person name="Gellesch M."/>
            <person name="Goldberg J."/>
            <person name="Griggs A."/>
            <person name="Gujja S."/>
            <person name="Heilman E.R."/>
            <person name="Heiman D."/>
            <person name="Hepburn T."/>
            <person name="Howarth C."/>
            <person name="Jen D."/>
            <person name="Larson L."/>
            <person name="Lewis B."/>
            <person name="Mehta T."/>
            <person name="Park D."/>
            <person name="Pearson M."/>
            <person name="Roberts A."/>
            <person name="Saif S."/>
            <person name="Shea T."/>
            <person name="Shenoy N."/>
            <person name="Sisk P."/>
            <person name="Stolte C."/>
            <person name="Sykes S."/>
            <person name="Walk T."/>
            <person name="White J."/>
            <person name="Yandava C."/>
            <person name="Haas B."/>
            <person name="Henn M.R."/>
            <person name="Nusbaum C."/>
            <person name="Birren B."/>
        </authorList>
    </citation>
    <scope>NUCLEOTIDE SEQUENCE [LARGE SCALE GENOMIC DNA]</scope>
    <source>
        <strain evidence="8">NA</strain>
    </source>
</reference>
<organism evidence="7 8">
    <name type="scientific">Wuchereria bancrofti</name>
    <dbReference type="NCBI Taxonomy" id="6293"/>
    <lineage>
        <taxon>Eukaryota</taxon>
        <taxon>Metazoa</taxon>
        <taxon>Ecdysozoa</taxon>
        <taxon>Nematoda</taxon>
        <taxon>Chromadorea</taxon>
        <taxon>Rhabditida</taxon>
        <taxon>Spirurina</taxon>
        <taxon>Spiruromorpha</taxon>
        <taxon>Filarioidea</taxon>
        <taxon>Onchocercidae</taxon>
        <taxon>Wuchereria</taxon>
    </lineage>
</organism>
<proteinExistence type="predicted"/>